<organism evidence="1 2">
    <name type="scientific">Gordonia otitidis (strain DSM 44809 / CCUG 52243 / JCM 12355 / NBRC 100426 / IFM 10032)</name>
    <dbReference type="NCBI Taxonomy" id="1108044"/>
    <lineage>
        <taxon>Bacteria</taxon>
        <taxon>Bacillati</taxon>
        <taxon>Actinomycetota</taxon>
        <taxon>Actinomycetes</taxon>
        <taxon>Mycobacteriales</taxon>
        <taxon>Gordoniaceae</taxon>
        <taxon>Gordonia</taxon>
    </lineage>
</organism>
<evidence type="ECO:0000313" key="2">
    <source>
        <dbReference type="Proteomes" id="UP000005038"/>
    </source>
</evidence>
<accession>H5TI62</accession>
<dbReference type="EMBL" id="BAFB01000047">
    <property type="protein sequence ID" value="GAB33170.1"/>
    <property type="molecule type" value="Genomic_DNA"/>
</dbReference>
<name>H5TI62_GORO1</name>
<gene>
    <name evidence="1" type="ORF">GOOTI_047_00050</name>
</gene>
<evidence type="ECO:0008006" key="3">
    <source>
        <dbReference type="Google" id="ProtNLM"/>
    </source>
</evidence>
<keyword evidence="2" id="KW-1185">Reference proteome</keyword>
<reference evidence="1" key="1">
    <citation type="submission" date="2012-02" db="EMBL/GenBank/DDBJ databases">
        <title>Whole genome shotgun sequence of Gordonia otitidis NBRC 100426.</title>
        <authorList>
            <person name="Yoshida I."/>
            <person name="Hosoyama A."/>
            <person name="Tsuchikane K."/>
            <person name="Katsumata H."/>
            <person name="Yamazaki S."/>
            <person name="Fujita N."/>
        </authorList>
    </citation>
    <scope>NUCLEOTIDE SEQUENCE [LARGE SCALE GENOMIC DNA]</scope>
    <source>
        <strain evidence="1">NBRC 100426</strain>
    </source>
</reference>
<dbReference type="AlphaFoldDB" id="H5TI62"/>
<dbReference type="Proteomes" id="UP000005038">
    <property type="component" value="Unassembled WGS sequence"/>
</dbReference>
<comment type="caution">
    <text evidence="1">The sequence shown here is derived from an EMBL/GenBank/DDBJ whole genome shotgun (WGS) entry which is preliminary data.</text>
</comment>
<protein>
    <recommendedName>
        <fullName evidence="3">Transposase</fullName>
    </recommendedName>
</protein>
<evidence type="ECO:0000313" key="1">
    <source>
        <dbReference type="EMBL" id="GAB33170.1"/>
    </source>
</evidence>
<proteinExistence type="predicted"/>
<sequence>MERGDRVIDGPHGIENLRVEVSDVIDELQKVVERDIEVRRPRVTRLHRRIVPSGGKPCAFSASIVRAHRVLRSYAL</sequence>